<organism evidence="1 2">
    <name type="scientific">Gymnopilus dilepis</name>
    <dbReference type="NCBI Taxonomy" id="231916"/>
    <lineage>
        <taxon>Eukaryota</taxon>
        <taxon>Fungi</taxon>
        <taxon>Dikarya</taxon>
        <taxon>Basidiomycota</taxon>
        <taxon>Agaricomycotina</taxon>
        <taxon>Agaricomycetes</taxon>
        <taxon>Agaricomycetidae</taxon>
        <taxon>Agaricales</taxon>
        <taxon>Agaricineae</taxon>
        <taxon>Hymenogastraceae</taxon>
        <taxon>Gymnopilus</taxon>
    </lineage>
</organism>
<dbReference type="OrthoDB" id="3184970at2759"/>
<dbReference type="InParanoid" id="A0A409VJR8"/>
<dbReference type="InterPro" id="IPR011333">
    <property type="entry name" value="SKP1/BTB/POZ_sf"/>
</dbReference>
<dbReference type="EMBL" id="NHYE01005629">
    <property type="protein sequence ID" value="PPQ66483.1"/>
    <property type="molecule type" value="Genomic_DNA"/>
</dbReference>
<evidence type="ECO:0008006" key="3">
    <source>
        <dbReference type="Google" id="ProtNLM"/>
    </source>
</evidence>
<accession>A0A409VJR8</accession>
<evidence type="ECO:0000313" key="1">
    <source>
        <dbReference type="EMBL" id="PPQ66483.1"/>
    </source>
</evidence>
<sequence length="298" mass="34216">MEIQEDTSHPSAVAKIHDQFNAADSDVTFQSSDGVLFLIHRKNLEAITGAFPGPEFSTGGEIVPLTEPAKVLEIMFQFIYPRRHPTLENLNFGLILAVAEAVEKYEIFSAMKTCEVQLSRYAIIQSERVFLHGIRHDCPSLMDKAARNLLSRKTAFKISKQLPSNFIVPWLEYQNAWRIAFESVVEEINDSHDSSDESCFEYYKDNETKDAYVLCRICRAYCLAWVSDLESIDRLMELENAAEEFKPHDECEDASEPFLCEGCRRENYCQALPMFAEKLRDAFKLVPPFTQFLRKPET</sequence>
<dbReference type="Proteomes" id="UP000284706">
    <property type="component" value="Unassembled WGS sequence"/>
</dbReference>
<protein>
    <recommendedName>
        <fullName evidence="3">BTB domain-containing protein</fullName>
    </recommendedName>
</protein>
<keyword evidence="2" id="KW-1185">Reference proteome</keyword>
<proteinExistence type="predicted"/>
<evidence type="ECO:0000313" key="2">
    <source>
        <dbReference type="Proteomes" id="UP000284706"/>
    </source>
</evidence>
<reference evidence="1 2" key="1">
    <citation type="journal article" date="2018" name="Evol. Lett.">
        <title>Horizontal gene cluster transfer increased hallucinogenic mushroom diversity.</title>
        <authorList>
            <person name="Reynolds H.T."/>
            <person name="Vijayakumar V."/>
            <person name="Gluck-Thaler E."/>
            <person name="Korotkin H.B."/>
            <person name="Matheny P.B."/>
            <person name="Slot J.C."/>
        </authorList>
    </citation>
    <scope>NUCLEOTIDE SEQUENCE [LARGE SCALE GENOMIC DNA]</scope>
    <source>
        <strain evidence="1 2">SRW20</strain>
    </source>
</reference>
<gene>
    <name evidence="1" type="ORF">CVT26_011171</name>
</gene>
<dbReference type="SUPFAM" id="SSF54695">
    <property type="entry name" value="POZ domain"/>
    <property type="match status" value="1"/>
</dbReference>
<name>A0A409VJR8_9AGAR</name>
<dbReference type="AlphaFoldDB" id="A0A409VJR8"/>
<comment type="caution">
    <text evidence="1">The sequence shown here is derived from an EMBL/GenBank/DDBJ whole genome shotgun (WGS) entry which is preliminary data.</text>
</comment>